<organism evidence="1 2">
    <name type="scientific">Collybiopsis luxurians FD-317 M1</name>
    <dbReference type="NCBI Taxonomy" id="944289"/>
    <lineage>
        <taxon>Eukaryota</taxon>
        <taxon>Fungi</taxon>
        <taxon>Dikarya</taxon>
        <taxon>Basidiomycota</taxon>
        <taxon>Agaricomycotina</taxon>
        <taxon>Agaricomycetes</taxon>
        <taxon>Agaricomycetidae</taxon>
        <taxon>Agaricales</taxon>
        <taxon>Marasmiineae</taxon>
        <taxon>Omphalotaceae</taxon>
        <taxon>Collybiopsis</taxon>
        <taxon>Collybiopsis luxurians</taxon>
    </lineage>
</organism>
<name>A0A0D0C0S8_9AGAR</name>
<dbReference type="EMBL" id="KN834801">
    <property type="protein sequence ID" value="KIK55949.1"/>
    <property type="molecule type" value="Genomic_DNA"/>
</dbReference>
<dbReference type="Proteomes" id="UP000053593">
    <property type="component" value="Unassembled WGS sequence"/>
</dbReference>
<dbReference type="AlphaFoldDB" id="A0A0D0C0S8"/>
<feature type="non-terminal residue" evidence="1">
    <location>
        <position position="1"/>
    </location>
</feature>
<dbReference type="OrthoDB" id="3261690at2759"/>
<evidence type="ECO:0000313" key="2">
    <source>
        <dbReference type="Proteomes" id="UP000053593"/>
    </source>
</evidence>
<reference evidence="1 2" key="1">
    <citation type="submission" date="2014-04" db="EMBL/GenBank/DDBJ databases">
        <title>Evolutionary Origins and Diversification of the Mycorrhizal Mutualists.</title>
        <authorList>
            <consortium name="DOE Joint Genome Institute"/>
            <consortium name="Mycorrhizal Genomics Consortium"/>
            <person name="Kohler A."/>
            <person name="Kuo A."/>
            <person name="Nagy L.G."/>
            <person name="Floudas D."/>
            <person name="Copeland A."/>
            <person name="Barry K.W."/>
            <person name="Cichocki N."/>
            <person name="Veneault-Fourrey C."/>
            <person name="LaButti K."/>
            <person name="Lindquist E.A."/>
            <person name="Lipzen A."/>
            <person name="Lundell T."/>
            <person name="Morin E."/>
            <person name="Murat C."/>
            <person name="Riley R."/>
            <person name="Ohm R."/>
            <person name="Sun H."/>
            <person name="Tunlid A."/>
            <person name="Henrissat B."/>
            <person name="Grigoriev I.V."/>
            <person name="Hibbett D.S."/>
            <person name="Martin F."/>
        </authorList>
    </citation>
    <scope>NUCLEOTIDE SEQUENCE [LARGE SCALE GENOMIC DNA]</scope>
    <source>
        <strain evidence="1 2">FD-317 M1</strain>
    </source>
</reference>
<protein>
    <submittedName>
        <fullName evidence="1">Uncharacterized protein</fullName>
    </submittedName>
</protein>
<evidence type="ECO:0000313" key="1">
    <source>
        <dbReference type="EMBL" id="KIK55949.1"/>
    </source>
</evidence>
<dbReference type="HOGENOM" id="CLU_455647_0_0_1"/>
<sequence length="599" mass="68384">MAEQLFGLDEQADWDDALFYSSDKFQTYIASGGGGKAYRLKAKQILFMDDPDEVPVAVKKVYTATMENQRAQTPTVTRFEARVPVHHAVNFYNRTLMPEAFNDVVHILPAGLVWAWRIHKLYACYLLMRYIATLKKDSRSDIQHLTLVGVLVFLFNSLHSRPGEMHWDRALAALVFPVTTMRRDSSLRDYTLRTPRNKDDEVAYMERGGLWLPRITFPRPDTGDVLRFEFCPKTADRNIISKVLNVPWVEIEKRFSPSYMSDPFQSGHIRRKLTKPSGSPKRRRVELPGRLQDFQYEKPRTYFDHAPDLPRDAHVGSTPPDQTFRSASAFSNGLLVQIMERLGTVGATHIPYCRLSLDQIQRISFDTFKDMNLSTYLVSFQYTRDAKTWAQIKEILFPSREQTPPNIGSASTQGWRMVPLYMEFLALRERGGTDYEELRRVGLEAFDDLKWFPRVTRDRLIDNKARSSWTKIFAGALKTGTAIALNPKFKDDVTCFSDRAPVLSDPLSIDPIGGSRHELVEQHQSTLDPLAIAAFGEHTPRERSGTGTSQMSNTLLNWVKVRGRKQGGRTLIVDRGSPDAVDEQSVEDMLMSEMGDLDE</sequence>
<accession>A0A0D0C0S8</accession>
<gene>
    <name evidence="1" type="ORF">GYMLUDRAFT_828414</name>
</gene>
<keyword evidence="2" id="KW-1185">Reference proteome</keyword>
<proteinExistence type="predicted"/>